<reference evidence="8" key="1">
    <citation type="journal article" date="2006" name="PLoS Biol.">
        <title>Macronuclear genome sequence of the ciliate Tetrahymena thermophila, a model eukaryote.</title>
        <authorList>
            <person name="Eisen J.A."/>
            <person name="Coyne R.S."/>
            <person name="Wu M."/>
            <person name="Wu D."/>
            <person name="Thiagarajan M."/>
            <person name="Wortman J.R."/>
            <person name="Badger J.H."/>
            <person name="Ren Q."/>
            <person name="Amedeo P."/>
            <person name="Jones K.M."/>
            <person name="Tallon L.J."/>
            <person name="Delcher A.L."/>
            <person name="Salzberg S.L."/>
            <person name="Silva J.C."/>
            <person name="Haas B.J."/>
            <person name="Majoros W.H."/>
            <person name="Farzad M."/>
            <person name="Carlton J.M."/>
            <person name="Smith R.K. Jr."/>
            <person name="Garg J."/>
            <person name="Pearlman R.E."/>
            <person name="Karrer K.M."/>
            <person name="Sun L."/>
            <person name="Manning G."/>
            <person name="Elde N.C."/>
            <person name="Turkewitz A.P."/>
            <person name="Asai D.J."/>
            <person name="Wilkes D.E."/>
            <person name="Wang Y."/>
            <person name="Cai H."/>
            <person name="Collins K."/>
            <person name="Stewart B.A."/>
            <person name="Lee S.R."/>
            <person name="Wilamowska K."/>
            <person name="Weinberg Z."/>
            <person name="Ruzzo W.L."/>
            <person name="Wloga D."/>
            <person name="Gaertig J."/>
            <person name="Frankel J."/>
            <person name="Tsao C.-C."/>
            <person name="Gorovsky M.A."/>
            <person name="Keeling P.J."/>
            <person name="Waller R.F."/>
            <person name="Patron N.J."/>
            <person name="Cherry J.M."/>
            <person name="Stover N.A."/>
            <person name="Krieger C.J."/>
            <person name="del Toro C."/>
            <person name="Ryder H.F."/>
            <person name="Williamson S.C."/>
            <person name="Barbeau R.A."/>
            <person name="Hamilton E.P."/>
            <person name="Orias E."/>
        </authorList>
    </citation>
    <scope>NUCLEOTIDE SEQUENCE [LARGE SCALE GENOMIC DNA]</scope>
    <source>
        <strain evidence="8">SB210</strain>
    </source>
</reference>
<keyword evidence="7" id="KW-0378">Hydrolase</keyword>
<dbReference type="PRINTS" id="PR00705">
    <property type="entry name" value="PAPAIN"/>
</dbReference>
<accession>Q22RC9</accession>
<dbReference type="InterPro" id="IPR013128">
    <property type="entry name" value="Peptidase_C1A"/>
</dbReference>
<keyword evidence="3" id="KW-1015">Disulfide bond</keyword>
<dbReference type="InterPro" id="IPR000169">
    <property type="entry name" value="Pept_cys_AS"/>
</dbReference>
<dbReference type="InterPro" id="IPR000668">
    <property type="entry name" value="Peptidase_C1A_C"/>
</dbReference>
<feature type="domain" description="Cathepsin propeptide inhibitor" evidence="6">
    <location>
        <begin position="40"/>
        <end position="96"/>
    </location>
</feature>
<evidence type="ECO:0000259" key="6">
    <source>
        <dbReference type="SMART" id="SM00848"/>
    </source>
</evidence>
<comment type="similarity">
    <text evidence="1">Belongs to the peptidase C1 family.</text>
</comment>
<keyword evidence="8" id="KW-1185">Reference proteome</keyword>
<dbReference type="Pfam" id="PF00112">
    <property type="entry name" value="Peptidase_C1"/>
    <property type="match status" value="1"/>
</dbReference>
<keyword evidence="4" id="KW-0732">Signal</keyword>
<dbReference type="RefSeq" id="XP_001008438.1">
    <property type="nucleotide sequence ID" value="XM_001008438.3"/>
</dbReference>
<dbReference type="OMA" id="THGVTKF"/>
<protein>
    <submittedName>
        <fullName evidence="7">Papain family cysteine protease</fullName>
    </submittedName>
</protein>
<dbReference type="InterPro" id="IPR039417">
    <property type="entry name" value="Peptidase_C1A_papain-like"/>
</dbReference>
<dbReference type="STRING" id="312017.Q22RC9"/>
<evidence type="ECO:0000256" key="4">
    <source>
        <dbReference type="SAM" id="SignalP"/>
    </source>
</evidence>
<evidence type="ECO:0000313" key="7">
    <source>
        <dbReference type="EMBL" id="EAR88193.1"/>
    </source>
</evidence>
<dbReference type="HOGENOM" id="CLU_012184_1_3_1"/>
<dbReference type="InterPro" id="IPR013201">
    <property type="entry name" value="Prot_inhib_I29"/>
</dbReference>
<feature type="signal peptide" evidence="4">
    <location>
        <begin position="1"/>
        <end position="17"/>
    </location>
</feature>
<dbReference type="SUPFAM" id="SSF54001">
    <property type="entry name" value="Cysteine proteinases"/>
    <property type="match status" value="1"/>
</dbReference>
<dbReference type="PANTHER" id="PTHR12411">
    <property type="entry name" value="CYSTEINE PROTEASE FAMILY C1-RELATED"/>
    <property type="match status" value="1"/>
</dbReference>
<keyword evidence="7" id="KW-0645">Protease</keyword>
<evidence type="ECO:0000313" key="8">
    <source>
        <dbReference type="Proteomes" id="UP000009168"/>
    </source>
</evidence>
<dbReference type="eggNOG" id="KOG1542">
    <property type="taxonomic scope" value="Eukaryota"/>
</dbReference>
<dbReference type="GO" id="GO:0006508">
    <property type="term" value="P:proteolysis"/>
    <property type="evidence" value="ECO:0007669"/>
    <property type="project" value="UniProtKB-KW"/>
</dbReference>
<dbReference type="EMBL" id="GG662845">
    <property type="protein sequence ID" value="EAR88193.1"/>
    <property type="molecule type" value="Genomic_DNA"/>
</dbReference>
<dbReference type="KEGG" id="tet:TTHERM_00016590"/>
<feature type="chain" id="PRO_5018641959" evidence="4">
    <location>
        <begin position="18"/>
        <end position="389"/>
    </location>
</feature>
<sequence length="389" mass="43634">MRITFVFLLAMLGVSMAIINQNFHYNSTKQLNLTQVKQLFSKFKAEHKKFYNFLEEQRRFEIFRQNLDIISELNQVEEGTAEYGITQFSDMTTEEFKSQILIPSTYARNFTGSRYHGFQKISQDAPTSYDWRDHGAVTPVKNQGTVGTCWTFSTTGNIEGQWFLAGNPLVSLSEEQIVDCDGSQEPSTGHADCGVFGGWPYLAFDYVINAGGLPSEETYPYCVGNGGCYPCPAPGYNETLCGPAVPYCNATAYPCRQGQVPIAAKIEDWKALSKDEDSIKQQLFEIGPLSVALDASYLQFYKKGISAPKFCSKTTLNHAVLLTGYGIDNGVEFWNVKNSWGAKWGEQGYFRLKRGVGMCGINTQVATAIVSKQAYSEKFMEYEDYEQPY</sequence>
<dbReference type="Gene3D" id="3.90.70.10">
    <property type="entry name" value="Cysteine proteinases"/>
    <property type="match status" value="1"/>
</dbReference>
<feature type="domain" description="Peptidase C1A papain C-terminal" evidence="5">
    <location>
        <begin position="125"/>
        <end position="369"/>
    </location>
</feature>
<dbReference type="OrthoDB" id="640249at2759"/>
<dbReference type="SMART" id="SM00848">
    <property type="entry name" value="Inhibitor_I29"/>
    <property type="match status" value="1"/>
</dbReference>
<dbReference type="InterPro" id="IPR025660">
    <property type="entry name" value="Pept_his_AS"/>
</dbReference>
<dbReference type="PROSITE" id="PS00639">
    <property type="entry name" value="THIOL_PROTEASE_HIS"/>
    <property type="match status" value="1"/>
</dbReference>
<proteinExistence type="inferred from homology"/>
<gene>
    <name evidence="7" type="ORF">TTHERM_00016590</name>
</gene>
<dbReference type="AlphaFoldDB" id="Q22RC9"/>
<organism evidence="7 8">
    <name type="scientific">Tetrahymena thermophila (strain SB210)</name>
    <dbReference type="NCBI Taxonomy" id="312017"/>
    <lineage>
        <taxon>Eukaryota</taxon>
        <taxon>Sar</taxon>
        <taxon>Alveolata</taxon>
        <taxon>Ciliophora</taxon>
        <taxon>Intramacronucleata</taxon>
        <taxon>Oligohymenophorea</taxon>
        <taxon>Hymenostomatida</taxon>
        <taxon>Tetrahymenina</taxon>
        <taxon>Tetrahymenidae</taxon>
        <taxon>Tetrahymena</taxon>
    </lineage>
</organism>
<dbReference type="PROSITE" id="PS00139">
    <property type="entry name" value="THIOL_PROTEASE_CYS"/>
    <property type="match status" value="1"/>
</dbReference>
<dbReference type="GO" id="GO:0008234">
    <property type="term" value="F:cysteine-type peptidase activity"/>
    <property type="evidence" value="ECO:0007669"/>
    <property type="project" value="InterPro"/>
</dbReference>
<dbReference type="InParanoid" id="Q22RC9"/>
<name>Q22RC9_TETTS</name>
<dbReference type="CDD" id="cd02248">
    <property type="entry name" value="Peptidase_C1A"/>
    <property type="match status" value="1"/>
</dbReference>
<evidence type="ECO:0000259" key="5">
    <source>
        <dbReference type="SMART" id="SM00645"/>
    </source>
</evidence>
<dbReference type="InterPro" id="IPR038765">
    <property type="entry name" value="Papain-like_cys_pep_sf"/>
</dbReference>
<dbReference type="GeneID" id="7826887"/>
<dbReference type="SMART" id="SM00645">
    <property type="entry name" value="Pept_C1"/>
    <property type="match status" value="1"/>
</dbReference>
<dbReference type="Pfam" id="PF08246">
    <property type="entry name" value="Inhibitor_I29"/>
    <property type="match status" value="1"/>
</dbReference>
<evidence type="ECO:0000256" key="1">
    <source>
        <dbReference type="ARBA" id="ARBA00008455"/>
    </source>
</evidence>
<dbReference type="Proteomes" id="UP000009168">
    <property type="component" value="Unassembled WGS sequence"/>
</dbReference>
<evidence type="ECO:0000256" key="3">
    <source>
        <dbReference type="ARBA" id="ARBA00023157"/>
    </source>
</evidence>
<keyword evidence="2" id="KW-0865">Zymogen</keyword>
<evidence type="ECO:0000256" key="2">
    <source>
        <dbReference type="ARBA" id="ARBA00023145"/>
    </source>
</evidence>